<evidence type="ECO:0000256" key="6">
    <source>
        <dbReference type="ARBA" id="ARBA00022824"/>
    </source>
</evidence>
<dbReference type="AlphaFoldDB" id="A0A1Z5TJK8"/>
<dbReference type="InterPro" id="IPR001965">
    <property type="entry name" value="Znf_PHD"/>
</dbReference>
<feature type="domain" description="PHD-type" evidence="15">
    <location>
        <begin position="663"/>
        <end position="714"/>
    </location>
</feature>
<keyword evidence="6 11" id="KW-0256">Endoplasmic reticulum</keyword>
<feature type="transmembrane region" description="Helical" evidence="14">
    <location>
        <begin position="848"/>
        <end position="869"/>
    </location>
</feature>
<feature type="region of interest" description="Disordered" evidence="13">
    <location>
        <begin position="1024"/>
        <end position="1051"/>
    </location>
</feature>
<evidence type="ECO:0000313" key="17">
    <source>
        <dbReference type="Proteomes" id="UP000194280"/>
    </source>
</evidence>
<feature type="compositionally biased region" description="Polar residues" evidence="13">
    <location>
        <begin position="1027"/>
        <end position="1036"/>
    </location>
</feature>
<keyword evidence="5 11" id="KW-0378">Hydrolase</keyword>
<evidence type="ECO:0000259" key="15">
    <source>
        <dbReference type="PROSITE" id="PS50016"/>
    </source>
</evidence>
<feature type="compositionally biased region" description="Basic and acidic residues" evidence="13">
    <location>
        <begin position="150"/>
        <end position="177"/>
    </location>
</feature>
<keyword evidence="11" id="KW-0444">Lipid biosynthesis</keyword>
<dbReference type="GO" id="GO:0140042">
    <property type="term" value="P:lipid droplet formation"/>
    <property type="evidence" value="ECO:0007669"/>
    <property type="project" value="UniProtKB-UniRule"/>
</dbReference>
<feature type="compositionally biased region" description="Low complexity" evidence="13">
    <location>
        <begin position="629"/>
        <end position="650"/>
    </location>
</feature>
<feature type="active site" evidence="11">
    <location>
        <position position="1080"/>
    </location>
</feature>
<dbReference type="EC" id="3.6.1.-" evidence="11"/>
<comment type="catalytic activity">
    <reaction evidence="11">
        <text>an acyl-CoA + H2O = an acyl-4'-phosphopantetheine + adenosine 3',5'-bisphosphate + 2 H(+)</text>
        <dbReference type="Rhea" id="RHEA:50044"/>
        <dbReference type="ChEBI" id="CHEBI:15377"/>
        <dbReference type="ChEBI" id="CHEBI:15378"/>
        <dbReference type="ChEBI" id="CHEBI:58342"/>
        <dbReference type="ChEBI" id="CHEBI:58343"/>
        <dbReference type="ChEBI" id="CHEBI:132023"/>
    </reaction>
</comment>
<evidence type="ECO:0000256" key="10">
    <source>
        <dbReference type="ARBA" id="ARBA00023136"/>
    </source>
</evidence>
<dbReference type="Gene3D" id="3.30.40.10">
    <property type="entry name" value="Zinc/RING finger domain, C3HC4 (zinc finger)"/>
    <property type="match status" value="1"/>
</dbReference>
<dbReference type="Proteomes" id="UP000194280">
    <property type="component" value="Unassembled WGS sequence"/>
</dbReference>
<dbReference type="HAMAP" id="MF_03231">
    <property type="entry name" value="SCS3"/>
    <property type="match status" value="1"/>
</dbReference>
<feature type="region of interest" description="Disordered" evidence="13">
    <location>
        <begin position="1"/>
        <end position="26"/>
    </location>
</feature>
<dbReference type="Pfam" id="PF10261">
    <property type="entry name" value="FIT"/>
    <property type="match status" value="1"/>
</dbReference>
<feature type="transmembrane region" description="Helical" evidence="14">
    <location>
        <begin position="1060"/>
        <end position="1080"/>
    </location>
</feature>
<dbReference type="SMART" id="SM01408">
    <property type="entry name" value="ING"/>
    <property type="match status" value="1"/>
</dbReference>
<feature type="compositionally biased region" description="Polar residues" evidence="13">
    <location>
        <begin position="555"/>
        <end position="582"/>
    </location>
</feature>
<dbReference type="OrthoDB" id="5411773at2759"/>
<dbReference type="EMBL" id="MUNK01000035">
    <property type="protein sequence ID" value="OTA36169.1"/>
    <property type="molecule type" value="Genomic_DNA"/>
</dbReference>
<gene>
    <name evidence="11" type="primary">SCS3</name>
    <name evidence="11" type="synonym">FIT2B</name>
    <name evidence="16" type="ORF">BTJ68_03397</name>
</gene>
<organism evidence="16 17">
    <name type="scientific">Hortaea werneckii EXF-2000</name>
    <dbReference type="NCBI Taxonomy" id="1157616"/>
    <lineage>
        <taxon>Eukaryota</taxon>
        <taxon>Fungi</taxon>
        <taxon>Dikarya</taxon>
        <taxon>Ascomycota</taxon>
        <taxon>Pezizomycotina</taxon>
        <taxon>Dothideomycetes</taxon>
        <taxon>Dothideomycetidae</taxon>
        <taxon>Mycosphaerellales</taxon>
        <taxon>Teratosphaeriaceae</taxon>
        <taxon>Hortaea</taxon>
    </lineage>
</organism>
<evidence type="ECO:0000313" key="16">
    <source>
        <dbReference type="EMBL" id="OTA36169.1"/>
    </source>
</evidence>
<dbReference type="InterPro" id="IPR019388">
    <property type="entry name" value="FIT"/>
</dbReference>
<evidence type="ECO:0000256" key="2">
    <source>
        <dbReference type="ARBA" id="ARBA00022692"/>
    </source>
</evidence>
<comment type="caution">
    <text evidence="16">The sequence shown here is derived from an EMBL/GenBank/DDBJ whole genome shotgun (WGS) entry which is preliminary data.</text>
</comment>
<feature type="transmembrane region" description="Helical" evidence="14">
    <location>
        <begin position="991"/>
        <end position="1013"/>
    </location>
</feature>
<dbReference type="CDD" id="cd15505">
    <property type="entry name" value="PHD_ING"/>
    <property type="match status" value="1"/>
</dbReference>
<feature type="compositionally biased region" description="Basic and acidic residues" evidence="13">
    <location>
        <begin position="237"/>
        <end position="248"/>
    </location>
</feature>
<protein>
    <recommendedName>
        <fullName evidence="11">Acyl-coenzyme A diphosphatase SCS3</fullName>
        <ecNumber evidence="11">3.6.1.-</ecNumber>
    </recommendedName>
    <alternativeName>
        <fullName evidence="11">FIT family protein SCS3</fullName>
    </alternativeName>
</protein>
<dbReference type="PANTHER" id="PTHR23129:SF0">
    <property type="entry name" value="ACYL-COENZYME A DIPHOSPHATASE FITM2"/>
    <property type="match status" value="1"/>
</dbReference>
<evidence type="ECO:0000256" key="5">
    <source>
        <dbReference type="ARBA" id="ARBA00022801"/>
    </source>
</evidence>
<keyword evidence="3" id="KW-0479">Metal-binding</keyword>
<dbReference type="GO" id="GO:0005789">
    <property type="term" value="C:endoplasmic reticulum membrane"/>
    <property type="evidence" value="ECO:0007669"/>
    <property type="project" value="UniProtKB-SubCell"/>
</dbReference>
<dbReference type="InterPro" id="IPR011011">
    <property type="entry name" value="Znf_FYVE_PHD"/>
</dbReference>
<comment type="catalytic activity">
    <reaction evidence="11">
        <text>hexadecanoyl-CoA + H2O = S-hexadecanoyl-4'-phosphopantetheine + adenosine 3',5'-bisphosphate + 2 H(+)</text>
        <dbReference type="Rhea" id="RHEA:50032"/>
        <dbReference type="ChEBI" id="CHEBI:15377"/>
        <dbReference type="ChEBI" id="CHEBI:15378"/>
        <dbReference type="ChEBI" id="CHEBI:57379"/>
        <dbReference type="ChEBI" id="CHEBI:58343"/>
        <dbReference type="ChEBI" id="CHEBI:132018"/>
    </reaction>
</comment>
<sequence length="1118" mass="121161">MASLAAPSDFRSLSRQPPPDPDVHATLSDFLTYTEHFPSHLTRALTLIGDQRQRAEEKISNVHHDTALYSKRPTLEHKPDPVEMRKQISYALEEAEKACRMAVEEAARLDETCQREAKRLDMITEKLKAQPLPPSRDPTPEQQALTSPNLKKERTITTRAEETTEEKPRRHLTDKAATKLRGRKIMVPGEVLPPPDPNALPESISDWTSPRVSPPLEQPPMTAQGTPRPRSRTPKQPKTDKQRKEKPPKPRAPRAPGLPGTNSHSAVAGISTSNALLALTPPPDDAIKGSKWLPWIKLTEWEMAKLRKRMKKNAIWVPSQTMVRRELKNLGRGVAGKEAARMAAETSGEIFLDEGNEPDPTKVVVTGEDTAQMNDMLGPQMYAEDDDADAELINRGMRLNEAKKLKRQRLLEEQALQAQIAREQGLEAPSEPKTLAAAPAPESSKKRKREGTPHANPPLPSITETPDPLSKPGPAPKKLKIAATFANNAPAANGTSKVPLAPAGASPSPRLASTRNQQRASTPPAATGSRKPTLVLKASKAVSEEPPNRRASLRRGSNASLPNSGSLLSPTTANASQQTSTKPARRSKRPAPGILARDREDGDAKVGVSKRKAAPRKRGATAANSRGTSANASNSQQHQQQQQQQPSSASLEAPDEYIDPDEPRYCICSDVSWGTMIACDNDDCEKEWFHLSCVGLSDLPPRRTKWYCPDCRKKLKVGMGSNGLVGRQQGRVGKTTTHITHLPPAMTTRRTATRVEIPVPSSSSSSSSDNKASTTSTMRAASASAHRSPTLPTRLESLLLAIYPTTLLLGSLFSQLSASSRRATYLPDSQAYSAADAPSYFAKKGNVFNVYFVKIGWFWISLAWAGFVFTHGGLSKRGASGGATQGSGGSGSGQQGFWTRRRLQALARYAVVTGVWILVTQWCFGPALIDRGFRWTGGKCLALSSSSSSLPPPEAAAKVEAMSDVERALTHAACKAVGGRWAGGHDISGHVFLLILGSAMLWLEILPVVLTNATGLREARRVRGSDGNITSSTGDQSAGKEGGTGRDAEPAQNLSFPTKLSLSVAALSWWMLLMTAAFFHTWFEKFTGLVVAFGAIWGVYFLPRGLPGWRRVVGMPGV</sequence>
<feature type="transmembrane region" description="Helical" evidence="14">
    <location>
        <begin position="1086"/>
        <end position="1102"/>
    </location>
</feature>
<keyword evidence="8 11" id="KW-1133">Transmembrane helix</keyword>
<evidence type="ECO:0000256" key="14">
    <source>
        <dbReference type="SAM" id="Phobius"/>
    </source>
</evidence>
<dbReference type="VEuPathDB" id="FungiDB:BTJ68_03397"/>
<dbReference type="PANTHER" id="PTHR23129">
    <property type="entry name" value="ACYL-COENZYME A DIPHOSPHATASE FITM2"/>
    <property type="match status" value="1"/>
</dbReference>
<feature type="active site" evidence="11">
    <location>
        <position position="990"/>
    </location>
</feature>
<name>A0A1Z5TJK8_HORWE</name>
<keyword evidence="17" id="KW-1185">Reference proteome</keyword>
<dbReference type="GO" id="GO:0000785">
    <property type="term" value="C:chromatin"/>
    <property type="evidence" value="ECO:0007669"/>
    <property type="project" value="UniProtKB-ARBA"/>
</dbReference>
<dbReference type="InterPro" id="IPR046400">
    <property type="entry name" value="SCS3"/>
</dbReference>
<dbReference type="GO" id="GO:0010945">
    <property type="term" value="F:coenzyme A diphosphatase activity"/>
    <property type="evidence" value="ECO:0007669"/>
    <property type="project" value="InterPro"/>
</dbReference>
<keyword evidence="10 11" id="KW-0472">Membrane</keyword>
<comment type="subcellular location">
    <subcellularLocation>
        <location evidence="1 11">Endoplasmic reticulum membrane</location>
        <topology evidence="1 11">Multi-pass membrane protein</topology>
    </subcellularLocation>
</comment>
<feature type="region of interest" description="Disordered" evidence="13">
    <location>
        <begin position="756"/>
        <end position="788"/>
    </location>
</feature>
<dbReference type="SUPFAM" id="SSF57903">
    <property type="entry name" value="FYVE/PHD zinc finger"/>
    <property type="match status" value="1"/>
</dbReference>
<feature type="compositionally biased region" description="Polar residues" evidence="13">
    <location>
        <begin position="511"/>
        <end position="521"/>
    </location>
</feature>
<feature type="compositionally biased region" description="Polar residues" evidence="13">
    <location>
        <begin position="140"/>
        <end position="149"/>
    </location>
</feature>
<dbReference type="GO" id="GO:0008270">
    <property type="term" value="F:zinc ion binding"/>
    <property type="evidence" value="ECO:0007669"/>
    <property type="project" value="UniProtKB-KW"/>
</dbReference>
<dbReference type="InterPro" id="IPR019786">
    <property type="entry name" value="Zinc_finger_PHD-type_CS"/>
</dbReference>
<dbReference type="Gene3D" id="6.10.140.1740">
    <property type="match status" value="1"/>
</dbReference>
<dbReference type="InParanoid" id="A0A1Z5TJK8"/>
<feature type="region of interest" description="Disordered" evidence="13">
    <location>
        <begin position="490"/>
        <end position="656"/>
    </location>
</feature>
<accession>A0A1Z5TJK8</accession>
<proteinExistence type="inferred from homology"/>
<keyword evidence="11" id="KW-0594">Phospholipid biosynthesis</keyword>
<feature type="region of interest" description="Disordered" evidence="13">
    <location>
        <begin position="423"/>
        <end position="476"/>
    </location>
</feature>
<dbReference type="PROSITE" id="PS01359">
    <property type="entry name" value="ZF_PHD_1"/>
    <property type="match status" value="1"/>
</dbReference>
<keyword evidence="2 11" id="KW-0812">Transmembrane</keyword>
<dbReference type="PROSITE" id="PS50016">
    <property type="entry name" value="ZF_PHD_2"/>
    <property type="match status" value="1"/>
</dbReference>
<dbReference type="STRING" id="1157616.A0A1Z5TJK8"/>
<keyword evidence="4 12" id="KW-0863">Zinc-finger</keyword>
<comment type="function">
    <text evidence="11">Fatty acyl-coenzyme A (CoA) diphosphatase that hydrolyzes fatty acyl-CoA to yield acyl-4'-phosphopantetheine and adenosine 3',5'-bisphosphate. Preferentially hydrolyzes unsaturated long-chain acyl-CoA substrates in the endoplasmic reticulum (ER) lumen. This catalytic activity is required for maintaining ER structure and for lipid droplets (LDs) biogenesis, which are lipid storage organelles involved in maintaining lipid and energy homeostasis. May directly bind to diacylglycerol (DAGs) and triacylglycerol, which is also important for LD biogenesis. May support directional budding of nacent LDs from the ER into the cytosol by reducing DAG levels at sites of LD formation. May play a role in the regulation of cell morphology and cytoskeletal organization. Involved in phospholipid biosynthesis.</text>
</comment>
<comment type="catalytic activity">
    <reaction evidence="11">
        <text>(9Z)-octadecenoyl-CoA + H2O = S-(9Z-octadecenoyl)-4'-phosphopantetheine + adenosine 3',5'-bisphosphate + 2 H(+)</text>
        <dbReference type="Rhea" id="RHEA:65564"/>
        <dbReference type="ChEBI" id="CHEBI:15377"/>
        <dbReference type="ChEBI" id="CHEBI:15378"/>
        <dbReference type="ChEBI" id="CHEBI:57387"/>
        <dbReference type="ChEBI" id="CHEBI:58343"/>
        <dbReference type="ChEBI" id="CHEBI:156553"/>
    </reaction>
</comment>
<comment type="similarity">
    <text evidence="11">Belongs to the FIT family. Fungal FIT2B/SCS3 subfamily.</text>
</comment>
<comment type="catalytic activity">
    <reaction evidence="11">
        <text>(5Z,8Z,11Z,14Z)-eicosatetraenoyl-CoA + H2O = S-(5Z,8Z,11Z,14Z-eicosatetraenoyl)-4'-phosphopantetheine + adenosine 3',5'-bisphosphate + 2 H(+)</text>
        <dbReference type="Rhea" id="RHEA:65568"/>
        <dbReference type="ChEBI" id="CHEBI:15377"/>
        <dbReference type="ChEBI" id="CHEBI:15378"/>
        <dbReference type="ChEBI" id="CHEBI:57368"/>
        <dbReference type="ChEBI" id="CHEBI:58343"/>
        <dbReference type="ChEBI" id="CHEBI:156554"/>
    </reaction>
</comment>
<dbReference type="InterPro" id="IPR024610">
    <property type="entry name" value="ING_N_histone-binding"/>
</dbReference>
<keyword evidence="9" id="KW-0443">Lipid metabolism</keyword>
<feature type="region of interest" description="Disordered" evidence="13">
    <location>
        <begin position="128"/>
        <end position="266"/>
    </location>
</feature>
<reference evidence="16 17" key="1">
    <citation type="submission" date="2017-01" db="EMBL/GenBank/DDBJ databases">
        <title>The recent genome duplication of the halophilic yeast Hortaea werneckii: insights from long-read sequencing.</title>
        <authorList>
            <person name="Sinha S."/>
            <person name="Flibotte S."/>
            <person name="Neira M."/>
            <person name="Lenassi M."/>
            <person name="Gostincar C."/>
            <person name="Stajich J.E."/>
            <person name="Nislow C.E."/>
        </authorList>
    </citation>
    <scope>NUCLEOTIDE SEQUENCE [LARGE SCALE GENOMIC DNA]</scope>
    <source>
        <strain evidence="16 17">EXF-2000</strain>
    </source>
</reference>
<evidence type="ECO:0000256" key="4">
    <source>
        <dbReference type="ARBA" id="ARBA00022771"/>
    </source>
</evidence>
<evidence type="ECO:0000256" key="12">
    <source>
        <dbReference type="PROSITE-ProRule" id="PRU00146"/>
    </source>
</evidence>
<feature type="transmembrane region" description="Helical" evidence="14">
    <location>
        <begin position="909"/>
        <end position="929"/>
    </location>
</feature>
<evidence type="ECO:0000256" key="9">
    <source>
        <dbReference type="ARBA" id="ARBA00023098"/>
    </source>
</evidence>
<evidence type="ECO:0000256" key="13">
    <source>
        <dbReference type="SAM" id="MobiDB-lite"/>
    </source>
</evidence>
<evidence type="ECO:0000256" key="11">
    <source>
        <dbReference type="HAMAP-Rule" id="MF_03231"/>
    </source>
</evidence>
<evidence type="ECO:0000256" key="8">
    <source>
        <dbReference type="ARBA" id="ARBA00022989"/>
    </source>
</evidence>
<keyword evidence="7" id="KW-0862">Zinc</keyword>
<dbReference type="InterPro" id="IPR019787">
    <property type="entry name" value="Znf_PHD-finger"/>
</dbReference>
<feature type="compositionally biased region" description="Low complexity" evidence="13">
    <location>
        <begin position="761"/>
        <end position="788"/>
    </location>
</feature>
<evidence type="ECO:0000256" key="1">
    <source>
        <dbReference type="ARBA" id="ARBA00004477"/>
    </source>
</evidence>
<evidence type="ECO:0000256" key="7">
    <source>
        <dbReference type="ARBA" id="ARBA00022833"/>
    </source>
</evidence>
<evidence type="ECO:0000256" key="3">
    <source>
        <dbReference type="ARBA" id="ARBA00022723"/>
    </source>
</evidence>
<keyword evidence="11" id="KW-1208">Phospholipid metabolism</keyword>
<dbReference type="GO" id="GO:0008654">
    <property type="term" value="P:phospholipid biosynthetic process"/>
    <property type="evidence" value="ECO:0007669"/>
    <property type="project" value="UniProtKB-KW"/>
</dbReference>
<feature type="compositionally biased region" description="Basic residues" evidence="13">
    <location>
        <begin position="608"/>
        <end position="619"/>
    </location>
</feature>
<dbReference type="SMART" id="SM00249">
    <property type="entry name" value="PHD"/>
    <property type="match status" value="1"/>
</dbReference>
<dbReference type="InterPro" id="IPR013083">
    <property type="entry name" value="Znf_RING/FYVE/PHD"/>
</dbReference>